<gene>
    <name evidence="7" type="ORF">PN36_05305</name>
</gene>
<comment type="similarity">
    <text evidence="1">Belongs to the YoeB family.</text>
</comment>
<evidence type="ECO:0000313" key="7">
    <source>
        <dbReference type="EMBL" id="KHD08622.1"/>
    </source>
</evidence>
<reference evidence="7 8" key="1">
    <citation type="journal article" date="2016" name="Front. Microbiol.">
        <title>Single-Cell (Meta-)Genomics of a Dimorphic Candidatus Thiomargarita nelsonii Reveals Genomic Plasticity.</title>
        <authorList>
            <person name="Flood B.E."/>
            <person name="Fliss P."/>
            <person name="Jones D.S."/>
            <person name="Dick G.J."/>
            <person name="Jain S."/>
            <person name="Kaster A.K."/>
            <person name="Winkel M."/>
            <person name="Mussmann M."/>
            <person name="Bailey J."/>
        </authorList>
    </citation>
    <scope>NUCLEOTIDE SEQUENCE [LARGE SCALE GENOMIC DNA]</scope>
    <source>
        <strain evidence="7">Hydrate Ridge</strain>
    </source>
</reference>
<dbReference type="InterPro" id="IPR009614">
    <property type="entry name" value="YoeB_toxin"/>
</dbReference>
<dbReference type="Proteomes" id="UP000030428">
    <property type="component" value="Unassembled WGS sequence"/>
</dbReference>
<protein>
    <recommendedName>
        <fullName evidence="6">Putative mRNA interferase YoeB</fullName>
    </recommendedName>
</protein>
<dbReference type="GO" id="GO:0006401">
    <property type="term" value="P:RNA catabolic process"/>
    <property type="evidence" value="ECO:0007669"/>
    <property type="project" value="InterPro"/>
</dbReference>
<dbReference type="Pfam" id="PF06769">
    <property type="entry name" value="YoeB_toxin"/>
    <property type="match status" value="1"/>
</dbReference>
<dbReference type="AlphaFoldDB" id="A0A0A6PE94"/>
<accession>A0A0A6PE94</accession>
<keyword evidence="4" id="KW-0255">Endonuclease</keyword>
<comment type="caution">
    <text evidence="7">The sequence shown here is derived from an EMBL/GenBank/DDBJ whole genome shotgun (WGS) entry which is preliminary data.</text>
</comment>
<organism evidence="7 8">
    <name type="scientific">Candidatus Thiomargarita nelsonii</name>
    <dbReference type="NCBI Taxonomy" id="1003181"/>
    <lineage>
        <taxon>Bacteria</taxon>
        <taxon>Pseudomonadati</taxon>
        <taxon>Pseudomonadota</taxon>
        <taxon>Gammaproteobacteria</taxon>
        <taxon>Thiotrichales</taxon>
        <taxon>Thiotrichaceae</taxon>
        <taxon>Thiomargarita</taxon>
    </lineage>
</organism>
<dbReference type="NCBIfam" id="TIGR02116">
    <property type="entry name" value="toxin_Txe_YoeB"/>
    <property type="match status" value="1"/>
</dbReference>
<dbReference type="SUPFAM" id="SSF143011">
    <property type="entry name" value="RelE-like"/>
    <property type="match status" value="1"/>
</dbReference>
<dbReference type="GO" id="GO:0004519">
    <property type="term" value="F:endonuclease activity"/>
    <property type="evidence" value="ECO:0007669"/>
    <property type="project" value="UniProtKB-KW"/>
</dbReference>
<evidence type="ECO:0000256" key="2">
    <source>
        <dbReference type="ARBA" id="ARBA00022649"/>
    </source>
</evidence>
<evidence type="ECO:0000256" key="5">
    <source>
        <dbReference type="ARBA" id="ARBA00022801"/>
    </source>
</evidence>
<dbReference type="PANTHER" id="PTHR38039:SF1">
    <property type="entry name" value="TOXIN YOEB"/>
    <property type="match status" value="1"/>
</dbReference>
<dbReference type="PANTHER" id="PTHR38039">
    <property type="entry name" value="TOXIN YOEB"/>
    <property type="match status" value="1"/>
</dbReference>
<keyword evidence="8" id="KW-1185">Reference proteome</keyword>
<evidence type="ECO:0000256" key="1">
    <source>
        <dbReference type="ARBA" id="ARBA00008172"/>
    </source>
</evidence>
<evidence type="ECO:0000256" key="6">
    <source>
        <dbReference type="ARBA" id="ARBA00030388"/>
    </source>
</evidence>
<dbReference type="InterPro" id="IPR035093">
    <property type="entry name" value="RelE/ParE_toxin_dom_sf"/>
</dbReference>
<evidence type="ECO:0000313" key="8">
    <source>
        <dbReference type="Proteomes" id="UP000030428"/>
    </source>
</evidence>
<keyword evidence="5" id="KW-0378">Hydrolase</keyword>
<proteinExistence type="inferred from homology"/>
<dbReference type="Gene3D" id="3.30.2310.20">
    <property type="entry name" value="RelE-like"/>
    <property type="match status" value="1"/>
</dbReference>
<sequence>MRTIAFEKDSWQKYEDLRVTDKKQHKKLCEFLKEMQRSDDPAQGKGQPEALKHEYSGYYSRQMSKKDRLIYRFDDECIYIVSIGGHYNDH</sequence>
<evidence type="ECO:0000256" key="4">
    <source>
        <dbReference type="ARBA" id="ARBA00022759"/>
    </source>
</evidence>
<keyword evidence="3" id="KW-0540">Nuclease</keyword>
<evidence type="ECO:0000256" key="3">
    <source>
        <dbReference type="ARBA" id="ARBA00022722"/>
    </source>
</evidence>
<dbReference type="GO" id="GO:0016787">
    <property type="term" value="F:hydrolase activity"/>
    <property type="evidence" value="ECO:0007669"/>
    <property type="project" value="UniProtKB-KW"/>
</dbReference>
<keyword evidence="2" id="KW-1277">Toxin-antitoxin system</keyword>
<name>A0A0A6PE94_9GAMM</name>
<dbReference type="EMBL" id="JSZA02000014">
    <property type="protein sequence ID" value="KHD08622.1"/>
    <property type="molecule type" value="Genomic_DNA"/>
</dbReference>